<dbReference type="Proteomes" id="UP001595528">
    <property type="component" value="Unassembled WGS sequence"/>
</dbReference>
<keyword evidence="9" id="KW-0175">Coiled coil</keyword>
<evidence type="ECO:0000256" key="9">
    <source>
        <dbReference type="SAM" id="Coils"/>
    </source>
</evidence>
<comment type="subcellular location">
    <subcellularLocation>
        <location evidence="1 8">Cell membrane</location>
        <topology evidence="1 8">Multi-pass membrane protein</topology>
    </subcellularLocation>
</comment>
<dbReference type="PANTHER" id="PTHR43848">
    <property type="entry name" value="PUTRESCINE TRANSPORT SYSTEM PERMEASE PROTEIN POTI"/>
    <property type="match status" value="1"/>
</dbReference>
<evidence type="ECO:0000313" key="11">
    <source>
        <dbReference type="EMBL" id="MFC3229874.1"/>
    </source>
</evidence>
<dbReference type="InterPro" id="IPR035906">
    <property type="entry name" value="MetI-like_sf"/>
</dbReference>
<dbReference type="CDD" id="cd06261">
    <property type="entry name" value="TM_PBP2"/>
    <property type="match status" value="1"/>
</dbReference>
<feature type="coiled-coil region" evidence="9">
    <location>
        <begin position="309"/>
        <end position="345"/>
    </location>
</feature>
<feature type="transmembrane region" description="Helical" evidence="8">
    <location>
        <begin position="197"/>
        <end position="222"/>
    </location>
</feature>
<sequence>MANVTAQPAHGAGTGAKSVRRDWKAWRRVFFWVFVVFLYGPMAVIILLAFQGKDGGLVLPFTGPSMHWFADVFEPTYIGDFRMPFVRSLLLGLVAMLLTVVISFMAGLAFRRKFVGSGVLFYLTIASLITPSLLVSLGVALLFQWLDILPSYWQAGLGAHLTWTLPFGVLIMLAVFNRLDPSYEEAARDQGASSWQTLRHVIIPITAPGMVGVALFGFTLSYDEYPRTSLLSGDANTLPAELVSVQANNASPSLYAVGALTTFFSFIVIGLAFGALYMMQAQRAGKLEGVPILGALGKLLSGGDAAAKKAEAQRLKEEAIMEYRIAELEKKIHGVEAELAEVYGETPNPAGNKDRGGRA</sequence>
<evidence type="ECO:0000256" key="2">
    <source>
        <dbReference type="ARBA" id="ARBA00007069"/>
    </source>
</evidence>
<accession>A0ABV7L5M3</accession>
<evidence type="ECO:0000256" key="6">
    <source>
        <dbReference type="ARBA" id="ARBA00022989"/>
    </source>
</evidence>
<evidence type="ECO:0000256" key="1">
    <source>
        <dbReference type="ARBA" id="ARBA00004651"/>
    </source>
</evidence>
<evidence type="ECO:0000256" key="4">
    <source>
        <dbReference type="ARBA" id="ARBA00022475"/>
    </source>
</evidence>
<keyword evidence="12" id="KW-1185">Reference proteome</keyword>
<dbReference type="SUPFAM" id="SSF161098">
    <property type="entry name" value="MetI-like"/>
    <property type="match status" value="1"/>
</dbReference>
<evidence type="ECO:0000256" key="3">
    <source>
        <dbReference type="ARBA" id="ARBA00022448"/>
    </source>
</evidence>
<dbReference type="RefSeq" id="WP_379904487.1">
    <property type="nucleotide sequence ID" value="NZ_JBHRTR010000034.1"/>
</dbReference>
<keyword evidence="3 8" id="KW-0813">Transport</keyword>
<evidence type="ECO:0000256" key="8">
    <source>
        <dbReference type="RuleBase" id="RU363032"/>
    </source>
</evidence>
<feature type="domain" description="ABC transmembrane type-1" evidence="10">
    <location>
        <begin position="85"/>
        <end position="272"/>
    </location>
</feature>
<dbReference type="PANTHER" id="PTHR43848:SF2">
    <property type="entry name" value="PUTRESCINE TRANSPORT SYSTEM PERMEASE PROTEIN POTI"/>
    <property type="match status" value="1"/>
</dbReference>
<protein>
    <submittedName>
        <fullName evidence="11">ABC transporter permease subunit</fullName>
    </submittedName>
</protein>
<proteinExistence type="inferred from homology"/>
<feature type="transmembrane region" description="Helical" evidence="8">
    <location>
        <begin position="29"/>
        <end position="50"/>
    </location>
</feature>
<dbReference type="InterPro" id="IPR051789">
    <property type="entry name" value="Bact_Polyamine_Transport"/>
</dbReference>
<evidence type="ECO:0000313" key="12">
    <source>
        <dbReference type="Proteomes" id="UP001595528"/>
    </source>
</evidence>
<keyword evidence="7 8" id="KW-0472">Membrane</keyword>
<keyword evidence="5 8" id="KW-0812">Transmembrane</keyword>
<evidence type="ECO:0000256" key="7">
    <source>
        <dbReference type="ARBA" id="ARBA00023136"/>
    </source>
</evidence>
<feature type="transmembrane region" description="Helical" evidence="8">
    <location>
        <begin position="119"/>
        <end position="146"/>
    </location>
</feature>
<gene>
    <name evidence="11" type="ORF">ACFOGJ_21670</name>
</gene>
<feature type="transmembrane region" description="Helical" evidence="8">
    <location>
        <begin position="254"/>
        <end position="277"/>
    </location>
</feature>
<reference evidence="12" key="1">
    <citation type="journal article" date="2019" name="Int. J. Syst. Evol. Microbiol.">
        <title>The Global Catalogue of Microorganisms (GCM) 10K type strain sequencing project: providing services to taxonomists for standard genome sequencing and annotation.</title>
        <authorList>
            <consortium name="The Broad Institute Genomics Platform"/>
            <consortium name="The Broad Institute Genome Sequencing Center for Infectious Disease"/>
            <person name="Wu L."/>
            <person name="Ma J."/>
        </authorList>
    </citation>
    <scope>NUCLEOTIDE SEQUENCE [LARGE SCALE GENOMIC DNA]</scope>
    <source>
        <strain evidence="12">KCTC 42964</strain>
    </source>
</reference>
<keyword evidence="4" id="KW-1003">Cell membrane</keyword>
<keyword evidence="6 8" id="KW-1133">Transmembrane helix</keyword>
<name>A0ABV7L5M3_9PROT</name>
<dbReference type="EMBL" id="JBHRTR010000034">
    <property type="protein sequence ID" value="MFC3229874.1"/>
    <property type="molecule type" value="Genomic_DNA"/>
</dbReference>
<dbReference type="Pfam" id="PF00528">
    <property type="entry name" value="BPD_transp_1"/>
    <property type="match status" value="1"/>
</dbReference>
<organism evidence="11 12">
    <name type="scientific">Marinibaculum pumilum</name>
    <dbReference type="NCBI Taxonomy" id="1766165"/>
    <lineage>
        <taxon>Bacteria</taxon>
        <taxon>Pseudomonadati</taxon>
        <taxon>Pseudomonadota</taxon>
        <taxon>Alphaproteobacteria</taxon>
        <taxon>Rhodospirillales</taxon>
        <taxon>Rhodospirillaceae</taxon>
        <taxon>Marinibaculum</taxon>
    </lineage>
</organism>
<evidence type="ECO:0000256" key="5">
    <source>
        <dbReference type="ARBA" id="ARBA00022692"/>
    </source>
</evidence>
<dbReference type="Gene3D" id="1.10.3720.10">
    <property type="entry name" value="MetI-like"/>
    <property type="match status" value="1"/>
</dbReference>
<comment type="similarity">
    <text evidence="2">Belongs to the binding-protein-dependent transport system permease family. CysTW subfamily.</text>
</comment>
<comment type="caution">
    <text evidence="11">The sequence shown here is derived from an EMBL/GenBank/DDBJ whole genome shotgun (WGS) entry which is preliminary data.</text>
</comment>
<feature type="transmembrane region" description="Helical" evidence="8">
    <location>
        <begin position="152"/>
        <end position="176"/>
    </location>
</feature>
<evidence type="ECO:0000259" key="10">
    <source>
        <dbReference type="PROSITE" id="PS50928"/>
    </source>
</evidence>
<dbReference type="PROSITE" id="PS50928">
    <property type="entry name" value="ABC_TM1"/>
    <property type="match status" value="1"/>
</dbReference>
<dbReference type="InterPro" id="IPR000515">
    <property type="entry name" value="MetI-like"/>
</dbReference>
<feature type="transmembrane region" description="Helical" evidence="8">
    <location>
        <begin position="89"/>
        <end position="110"/>
    </location>
</feature>